<protein>
    <submittedName>
        <fullName evidence="1">Uncharacterized protein</fullName>
    </submittedName>
</protein>
<gene>
    <name evidence="1" type="ORF">BAU18_001754</name>
</gene>
<sequence length="444" mass="52761">MKKEEKLFLTIQYQEIDQHTLRRLIQDWLIFVRILFEPRWLALDQANQQSFSLADCVAFLKHAETLDSFSIYVGGGANEASLRLVKGHLLEKHLVTKAVFTENQKMILDYTEVQMKMKGLFASLRSYDEFLFHNVEKMAERRRFQEEAAISQLPKLRRPNGEVVVDCNQFAGYDIFYKGLTLTSCWRMYFSRFYRNVIPLAVIEEVQQVEQSHWISPQVLMIELYQDPFNWDNTSNRGYQRFFRDQLGIDQLAWNNGIGILREPFIEYAYSERMIQTVQYQNDRLQPAEKKKATHFVTRRFDLVNDQQQVKRVRGTLNAQAYFPWVDEQRMKMMNYIVIDPSYALDGGVAAYEYYLRNFLEIEVDLRDGRYQEYLVILNIYVPEEYLAQIPYRQLKEKMTDVKFSRFKKKKEQAFFDLKKDANHLRVNFLQVSALPQLEELSGG</sequence>
<evidence type="ECO:0000313" key="2">
    <source>
        <dbReference type="Proteomes" id="UP001429357"/>
    </source>
</evidence>
<comment type="caution">
    <text evidence="1">The sequence shown here is derived from an EMBL/GenBank/DDBJ whole genome shotgun (WGS) entry which is preliminary data.</text>
</comment>
<dbReference type="Proteomes" id="UP001429357">
    <property type="component" value="Unassembled WGS sequence"/>
</dbReference>
<keyword evidence="2" id="KW-1185">Reference proteome</keyword>
<dbReference type="EMBL" id="MAEI02000001">
    <property type="protein sequence ID" value="MEO1782161.1"/>
    <property type="molecule type" value="Genomic_DNA"/>
</dbReference>
<reference evidence="1 2" key="2">
    <citation type="submission" date="2024-02" db="EMBL/GenBank/DDBJ databases">
        <title>The Genome Sequence of Enterococcus diestrammenae JM9A.</title>
        <authorList>
            <person name="Earl A."/>
            <person name="Manson A."/>
            <person name="Gilmore M."/>
            <person name="Sanders J."/>
            <person name="Shea T."/>
            <person name="Howe W."/>
            <person name="Livny J."/>
            <person name="Cuomo C."/>
            <person name="Neafsey D."/>
            <person name="Birren B."/>
        </authorList>
    </citation>
    <scope>NUCLEOTIDE SEQUENCE [LARGE SCALE GENOMIC DNA]</scope>
    <source>
        <strain evidence="1 2">JM9A</strain>
    </source>
</reference>
<reference evidence="2" key="1">
    <citation type="submission" date="2016-06" db="EMBL/GenBank/DDBJ databases">
        <title>Four novel species of enterococci isolated from chicken manure.</title>
        <authorList>
            <person name="Van Tyne D."/>
        </authorList>
    </citation>
    <scope>NUCLEOTIDE SEQUENCE [LARGE SCALE GENOMIC DNA]</scope>
    <source>
        <strain evidence="2">JM9A</strain>
    </source>
</reference>
<name>A0ABV0F280_9ENTE</name>
<organism evidence="1 2">
    <name type="scientific">Enterococcus diestrammenae</name>
    <dbReference type="NCBI Taxonomy" id="1155073"/>
    <lineage>
        <taxon>Bacteria</taxon>
        <taxon>Bacillati</taxon>
        <taxon>Bacillota</taxon>
        <taxon>Bacilli</taxon>
        <taxon>Lactobacillales</taxon>
        <taxon>Enterococcaceae</taxon>
        <taxon>Enterococcus</taxon>
    </lineage>
</organism>
<accession>A0ABV0F280</accession>
<evidence type="ECO:0000313" key="1">
    <source>
        <dbReference type="EMBL" id="MEO1782161.1"/>
    </source>
</evidence>
<dbReference type="RefSeq" id="WP_161868684.1">
    <property type="nucleotide sequence ID" value="NZ_MAEI02000001.1"/>
</dbReference>
<proteinExistence type="predicted"/>